<dbReference type="STRING" id="27342.A0A0H2RNZ6"/>
<dbReference type="Proteomes" id="UP000053477">
    <property type="component" value="Unassembled WGS sequence"/>
</dbReference>
<proteinExistence type="predicted"/>
<sequence>MSTTVTFDPPEERHSTLWISDGNVVLSAESLDKARTILFRIHKSLLSDQSEVFASMFAMPQGLDNEGKAVEMYEGLPLVKLPDDAESLEVLIQALRDTLYVLIFSPYFNLGQPTFAHLSDSPFYEHSTKSDTPLRVQPALLLASKYLMNELRAKLIRIVEFQWPLDRNELERRDAILDRTKKIELGSECEWSHMYLPEPAAAISLAEEFNIQSIMPAAYYDLMRCSPSRDWDDALEEMPFIMDPGNYLKPARWHLLPPVALLKLLKLRDLFENREFAWTTLWQVMPKCESRKRCREILTSIHKSKNEDAFTRICSLRARNPLFVIRGIEERLLVSDMCLDCNCEVEAYITTARNEIWEELCRISCAPVSP</sequence>
<gene>
    <name evidence="2" type="ORF">SCHPADRAFT_997222</name>
</gene>
<name>A0A0H2RNZ6_9AGAM</name>
<feature type="domain" description="BTB" evidence="1">
    <location>
        <begin position="22"/>
        <end position="97"/>
    </location>
</feature>
<evidence type="ECO:0000259" key="1">
    <source>
        <dbReference type="PROSITE" id="PS50097"/>
    </source>
</evidence>
<protein>
    <recommendedName>
        <fullName evidence="1">BTB domain-containing protein</fullName>
    </recommendedName>
</protein>
<keyword evidence="3" id="KW-1185">Reference proteome</keyword>
<dbReference type="OrthoDB" id="3218112at2759"/>
<dbReference type="AlphaFoldDB" id="A0A0H2RNZ6"/>
<evidence type="ECO:0000313" key="3">
    <source>
        <dbReference type="Proteomes" id="UP000053477"/>
    </source>
</evidence>
<accession>A0A0H2RNZ6</accession>
<reference evidence="2 3" key="1">
    <citation type="submission" date="2015-04" db="EMBL/GenBank/DDBJ databases">
        <title>Complete genome sequence of Schizopora paradoxa KUC8140, a cosmopolitan wood degrader in East Asia.</title>
        <authorList>
            <consortium name="DOE Joint Genome Institute"/>
            <person name="Min B."/>
            <person name="Park H."/>
            <person name="Jang Y."/>
            <person name="Kim J.-J."/>
            <person name="Kim K.H."/>
            <person name="Pangilinan J."/>
            <person name="Lipzen A."/>
            <person name="Riley R."/>
            <person name="Grigoriev I.V."/>
            <person name="Spatafora J.W."/>
            <person name="Choi I.-G."/>
        </authorList>
    </citation>
    <scope>NUCLEOTIDE SEQUENCE [LARGE SCALE GENOMIC DNA]</scope>
    <source>
        <strain evidence="2 3">KUC8140</strain>
    </source>
</reference>
<dbReference type="InParanoid" id="A0A0H2RNZ6"/>
<dbReference type="InterPro" id="IPR011333">
    <property type="entry name" value="SKP1/BTB/POZ_sf"/>
</dbReference>
<dbReference type="InterPro" id="IPR000210">
    <property type="entry name" value="BTB/POZ_dom"/>
</dbReference>
<dbReference type="EMBL" id="KQ085957">
    <property type="protein sequence ID" value="KLO13574.1"/>
    <property type="molecule type" value="Genomic_DNA"/>
</dbReference>
<evidence type="ECO:0000313" key="2">
    <source>
        <dbReference type="EMBL" id="KLO13574.1"/>
    </source>
</evidence>
<dbReference type="PROSITE" id="PS50097">
    <property type="entry name" value="BTB"/>
    <property type="match status" value="1"/>
</dbReference>
<organism evidence="2 3">
    <name type="scientific">Schizopora paradoxa</name>
    <dbReference type="NCBI Taxonomy" id="27342"/>
    <lineage>
        <taxon>Eukaryota</taxon>
        <taxon>Fungi</taxon>
        <taxon>Dikarya</taxon>
        <taxon>Basidiomycota</taxon>
        <taxon>Agaricomycotina</taxon>
        <taxon>Agaricomycetes</taxon>
        <taxon>Hymenochaetales</taxon>
        <taxon>Schizoporaceae</taxon>
        <taxon>Schizopora</taxon>
    </lineage>
</organism>
<dbReference type="Gene3D" id="3.30.710.10">
    <property type="entry name" value="Potassium Channel Kv1.1, Chain A"/>
    <property type="match status" value="1"/>
</dbReference>